<evidence type="ECO:0000256" key="2">
    <source>
        <dbReference type="ARBA" id="ARBA00022679"/>
    </source>
</evidence>
<proteinExistence type="inferred from homology"/>
<evidence type="ECO:0000313" key="5">
    <source>
        <dbReference type="EMBL" id="ADI29770.1"/>
    </source>
</evidence>
<dbReference type="SUPFAM" id="SSF53167">
    <property type="entry name" value="Purine and uridine phosphorylases"/>
    <property type="match status" value="1"/>
</dbReference>
<comment type="pathway">
    <text evidence="3">Purine metabolism; purine nucleoside salvage.</text>
</comment>
<sequence length="253" mass="27659">MLAIIGGTGLTQLDNLEITRRLIVRTPYGEPSQPLIFGKIEGREVVFLARHGNGHTIPPHEVNYRANISALHLQGVTEIAAVATVGGIHKDLAPGVIAMPHQILDYTHGRKNTYFDGIDLPVKHIDFTEPYCPNLRAKWEQAAKEIGETLITTGIYATTQGPRLETAAEINRLERDGATMVGMTGMPEAALARELGISYAAICPVANHAAGRGDSLHGIQYEELVDNLNQTMVRVRNIIAQLVKQNGFKQKDI</sequence>
<dbReference type="Gene3D" id="3.40.50.1580">
    <property type="entry name" value="Nucleoside phosphorylase domain"/>
    <property type="match status" value="1"/>
</dbReference>
<feature type="binding site" evidence="3">
    <location>
        <position position="183"/>
    </location>
    <ligand>
        <name>substrate</name>
    </ligand>
</feature>
<dbReference type="Proteomes" id="UP000000383">
    <property type="component" value="Chromosome"/>
</dbReference>
<feature type="site" description="Important for substrate specificity" evidence="3">
    <location>
        <position position="165"/>
    </location>
</feature>
<dbReference type="GO" id="GO:0006166">
    <property type="term" value="P:purine ribonucleoside salvage"/>
    <property type="evidence" value="ECO:0007669"/>
    <property type="project" value="UniProtKB-UniRule"/>
</dbReference>
<dbReference type="InterPro" id="IPR035994">
    <property type="entry name" value="Nucleoside_phosphorylase_sf"/>
</dbReference>
<dbReference type="HOGENOM" id="CLU_054456_0_2_4"/>
<evidence type="ECO:0000256" key="1">
    <source>
        <dbReference type="ARBA" id="ARBA00022676"/>
    </source>
</evidence>
<dbReference type="RefSeq" id="WP_013148082.1">
    <property type="nucleotide sequence ID" value="NC_014207.1"/>
</dbReference>
<feature type="binding site" evidence="3">
    <location>
        <position position="8"/>
    </location>
    <ligand>
        <name>phosphate</name>
        <dbReference type="ChEBI" id="CHEBI:43474"/>
    </ligand>
</feature>
<comment type="caution">
    <text evidence="3">Lacks conserved residue(s) required for the propagation of feature annotation.</text>
</comment>
<keyword evidence="6" id="KW-1185">Reference proteome</keyword>
<name>D7DI85_METV0</name>
<feature type="binding site" evidence="3">
    <location>
        <position position="184"/>
    </location>
    <ligand>
        <name>phosphate</name>
        <dbReference type="ChEBI" id="CHEBI:43474"/>
    </ligand>
</feature>
<gene>
    <name evidence="5" type="ordered locus">M301_1387</name>
</gene>
<dbReference type="GO" id="GO:0019509">
    <property type="term" value="P:L-methionine salvage from methylthioadenosine"/>
    <property type="evidence" value="ECO:0007669"/>
    <property type="project" value="TreeGrafter"/>
</dbReference>
<comment type="subunit">
    <text evidence="3">Homohexamer. Dimer of a homotrimer.</text>
</comment>
<dbReference type="EMBL" id="CP002056">
    <property type="protein sequence ID" value="ADI29770.1"/>
    <property type="molecule type" value="Genomic_DNA"/>
</dbReference>
<keyword evidence="3" id="KW-0660">Purine salvage</keyword>
<feature type="binding site" evidence="3">
    <location>
        <begin position="207"/>
        <end position="209"/>
    </location>
    <ligand>
        <name>substrate</name>
    </ligand>
</feature>
<dbReference type="GO" id="GO:0005829">
    <property type="term" value="C:cytosol"/>
    <property type="evidence" value="ECO:0007669"/>
    <property type="project" value="TreeGrafter"/>
</dbReference>
<dbReference type="eggNOG" id="COG0005">
    <property type="taxonomic scope" value="Bacteria"/>
</dbReference>
<accession>D7DI85</accession>
<dbReference type="Pfam" id="PF01048">
    <property type="entry name" value="PNP_UDP_1"/>
    <property type="match status" value="1"/>
</dbReference>
<dbReference type="STRING" id="666681.M301_1387"/>
<dbReference type="InterPro" id="IPR010044">
    <property type="entry name" value="MTAP"/>
</dbReference>
<dbReference type="GO" id="GO:0017061">
    <property type="term" value="F:S-methyl-5-thioadenosine phosphorylase activity"/>
    <property type="evidence" value="ECO:0007669"/>
    <property type="project" value="InterPro"/>
</dbReference>
<feature type="domain" description="Nucleoside phosphorylase" evidence="4">
    <location>
        <begin position="2"/>
        <end position="243"/>
    </location>
</feature>
<evidence type="ECO:0000259" key="4">
    <source>
        <dbReference type="Pfam" id="PF01048"/>
    </source>
</evidence>
<comment type="catalytic activity">
    <reaction evidence="3">
        <text>a purine D-ribonucleoside + phosphate = a purine nucleobase + alpha-D-ribose 1-phosphate</text>
        <dbReference type="Rhea" id="RHEA:19805"/>
        <dbReference type="ChEBI" id="CHEBI:26386"/>
        <dbReference type="ChEBI" id="CHEBI:43474"/>
        <dbReference type="ChEBI" id="CHEBI:57720"/>
        <dbReference type="ChEBI" id="CHEBI:142355"/>
        <dbReference type="EC" id="2.4.2.1"/>
    </reaction>
</comment>
<dbReference type="OrthoDB" id="1523230at2"/>
<comment type="similarity">
    <text evidence="3">Belongs to the PNP/MTAP phosphorylase family. MTAP subfamily.</text>
</comment>
<protein>
    <recommendedName>
        <fullName evidence="3">Probable 6-oxopurine nucleoside phosphorylase</fullName>
        <ecNumber evidence="3">2.4.2.1</ecNumber>
    </recommendedName>
    <alternativeName>
        <fullName evidence="3">Purine nucleoside phosphorylase</fullName>
        <shortName evidence="3">PNP</shortName>
    </alternativeName>
</protein>
<dbReference type="CDD" id="cd09010">
    <property type="entry name" value="MTAP_SsMTAPII_like_MTIP"/>
    <property type="match status" value="1"/>
</dbReference>
<comment type="miscellaneous">
    <text evidence="3">Although this enzyme belongs to the family of MTA phosphorylases based on sequence homology, it has been shown that conserved amino acid substitutions in the substrate binding pocket convert the substrate specificity of this enzyme from 6-aminopurines to 6-oxopurines.</text>
</comment>
<dbReference type="HAMAP" id="MF_01963">
    <property type="entry name" value="MTAP"/>
    <property type="match status" value="1"/>
</dbReference>
<evidence type="ECO:0000256" key="3">
    <source>
        <dbReference type="HAMAP-Rule" id="MF_01963"/>
    </source>
</evidence>
<feature type="binding site" evidence="3">
    <location>
        <begin position="50"/>
        <end position="51"/>
    </location>
    <ligand>
        <name>phosphate</name>
        <dbReference type="ChEBI" id="CHEBI:43474"/>
    </ligand>
</feature>
<dbReference type="AlphaFoldDB" id="D7DI85"/>
<keyword evidence="2 3" id="KW-0808">Transferase</keyword>
<dbReference type="InterPro" id="IPR000845">
    <property type="entry name" value="Nucleoside_phosphorylase_d"/>
</dbReference>
<comment type="function">
    <text evidence="3">Purine nucleoside phosphorylase which is highly specific for 6-oxopurine nucleosides. Cleaves guanosine or inosine to respective bases and sugar-1-phosphate molecules. Involved in purine salvage.</text>
</comment>
<reference evidence="5 6" key="2">
    <citation type="journal article" date="2011" name="J. Bacteriol.">
        <title>Genomes of three methylotrophs from a single niche uncover genetic and metabolic divergence of Methylophilaceae.</title>
        <authorList>
            <person name="Lapidus A."/>
            <person name="Clum A."/>
            <person name="Labutti K."/>
            <person name="Kaluzhnaya M.G."/>
            <person name="Lim S."/>
            <person name="Beck D.A."/>
            <person name="Glavina Del Rio T."/>
            <person name="Nolan M."/>
            <person name="Mavromatis K."/>
            <person name="Huntemann M."/>
            <person name="Lucas S."/>
            <person name="Lidstrom M.E."/>
            <person name="Ivanova N."/>
            <person name="Chistoserdova L."/>
        </authorList>
    </citation>
    <scope>NUCLEOTIDE SEQUENCE [LARGE SCALE GENOMIC DNA]</scope>
    <source>
        <strain evidence="5 6">301</strain>
    </source>
</reference>
<dbReference type="PANTHER" id="PTHR42679">
    <property type="entry name" value="S-METHYL-5'-THIOADENOSINE PHOSPHORYLASE"/>
    <property type="match status" value="1"/>
</dbReference>
<evidence type="ECO:0000313" key="6">
    <source>
        <dbReference type="Proteomes" id="UP000000383"/>
    </source>
</evidence>
<dbReference type="EC" id="2.4.2.1" evidence="3"/>
<dbReference type="NCBIfam" id="NF006599">
    <property type="entry name" value="PRK09136.1"/>
    <property type="match status" value="1"/>
</dbReference>
<feature type="site" description="Important for substrate specificity" evidence="3">
    <location>
        <position position="221"/>
    </location>
</feature>
<keyword evidence="1 3" id="KW-0328">Glycosyltransferase</keyword>
<dbReference type="PANTHER" id="PTHR42679:SF2">
    <property type="entry name" value="S-METHYL-5'-THIOADENOSINE PHOSPHORYLASE"/>
    <property type="match status" value="1"/>
</dbReference>
<dbReference type="UniPathway" id="UPA00606"/>
<reference evidence="6" key="1">
    <citation type="submission" date="2010-05" db="EMBL/GenBank/DDBJ databases">
        <title>Complete sequence of Methylotenera sp. 301.</title>
        <authorList>
            <person name="Lucas S."/>
            <person name="Copeland A."/>
            <person name="Lapidus A."/>
            <person name="Cheng J.-F."/>
            <person name="Bruce D."/>
            <person name="Goodwin L."/>
            <person name="Pitluck S."/>
            <person name="Clum A."/>
            <person name="Land M."/>
            <person name="Hauser L."/>
            <person name="Kyrpides N."/>
            <person name="Ivanova N."/>
            <person name="Chistoservova L."/>
            <person name="Kalyuzhnaya M."/>
            <person name="Woyke T."/>
        </authorList>
    </citation>
    <scope>NUCLEOTIDE SEQUENCE [LARGE SCALE GENOMIC DNA]</scope>
    <source>
        <strain evidence="6">301</strain>
    </source>
</reference>
<organism evidence="5 6">
    <name type="scientific">Methylotenera versatilis (strain 301)</name>
    <dbReference type="NCBI Taxonomy" id="666681"/>
    <lineage>
        <taxon>Bacteria</taxon>
        <taxon>Pseudomonadati</taxon>
        <taxon>Pseudomonadota</taxon>
        <taxon>Betaproteobacteria</taxon>
        <taxon>Nitrosomonadales</taxon>
        <taxon>Methylophilaceae</taxon>
        <taxon>Methylotenera</taxon>
    </lineage>
</organism>
<dbReference type="KEGG" id="meh:M301_1387"/>